<name>A0A495IG93_9MICO</name>
<comment type="caution">
    <text evidence="1">The sequence shown here is derived from an EMBL/GenBank/DDBJ whole genome shotgun (WGS) entry which is preliminary data.</text>
</comment>
<dbReference type="Proteomes" id="UP000280008">
    <property type="component" value="Unassembled WGS sequence"/>
</dbReference>
<proteinExistence type="predicted"/>
<evidence type="ECO:0000313" key="2">
    <source>
        <dbReference type="Proteomes" id="UP000280008"/>
    </source>
</evidence>
<reference evidence="1 2" key="1">
    <citation type="submission" date="2018-10" db="EMBL/GenBank/DDBJ databases">
        <title>Sequencing the genomes of 1000 actinobacteria strains.</title>
        <authorList>
            <person name="Klenk H.-P."/>
        </authorList>
    </citation>
    <scope>NUCLEOTIDE SEQUENCE [LARGE SCALE GENOMIC DNA]</scope>
    <source>
        <strain evidence="1 2">DSM 17894</strain>
    </source>
</reference>
<gene>
    <name evidence="1" type="ORF">C8E83_1807</name>
</gene>
<sequence>MNFADLREHVQGLGLDVGRLVSRHTTESRVSGEVGYNIIVGSHGAKILASTGRGGLVPAPYAGFTFPDEEEACSFVWRMIRSQVAPELLTPSEKELIRAEAIETLKH</sequence>
<dbReference type="AlphaFoldDB" id="A0A495IG93"/>
<dbReference type="OrthoDB" id="5077608at2"/>
<dbReference type="RefSeq" id="WP_121369513.1">
    <property type="nucleotide sequence ID" value="NZ_RBKS01000001.1"/>
</dbReference>
<evidence type="ECO:0000313" key="1">
    <source>
        <dbReference type="EMBL" id="RKR74680.1"/>
    </source>
</evidence>
<protein>
    <submittedName>
        <fullName evidence="1">Uncharacterized protein</fullName>
    </submittedName>
</protein>
<accession>A0A495IG93</accession>
<keyword evidence="2" id="KW-1185">Reference proteome</keyword>
<organism evidence="1 2">
    <name type="scientific">Frondihabitans australicus</name>
    <dbReference type="NCBI Taxonomy" id="386892"/>
    <lineage>
        <taxon>Bacteria</taxon>
        <taxon>Bacillati</taxon>
        <taxon>Actinomycetota</taxon>
        <taxon>Actinomycetes</taxon>
        <taxon>Micrococcales</taxon>
        <taxon>Microbacteriaceae</taxon>
        <taxon>Frondihabitans</taxon>
    </lineage>
</organism>
<dbReference type="EMBL" id="RBKS01000001">
    <property type="protein sequence ID" value="RKR74680.1"/>
    <property type="molecule type" value="Genomic_DNA"/>
</dbReference>